<reference evidence="9" key="1">
    <citation type="submission" date="2016-11" db="EMBL/GenBank/DDBJ databases">
        <authorList>
            <person name="Varghese N."/>
            <person name="Submissions S."/>
        </authorList>
    </citation>
    <scope>NUCLEOTIDE SEQUENCE [LARGE SCALE GENOMIC DNA]</scope>
    <source>
        <strain evidence="9">DSM 19514</strain>
    </source>
</reference>
<organism evidence="8 9">
    <name type="scientific">Ferrithrix thermotolerans DSM 19514</name>
    <dbReference type="NCBI Taxonomy" id="1121881"/>
    <lineage>
        <taxon>Bacteria</taxon>
        <taxon>Bacillati</taxon>
        <taxon>Actinomycetota</taxon>
        <taxon>Acidimicrobiia</taxon>
        <taxon>Acidimicrobiales</taxon>
        <taxon>Acidimicrobiaceae</taxon>
        <taxon>Ferrithrix</taxon>
    </lineage>
</organism>
<gene>
    <name evidence="8" type="ORF">SAMN02745225_01026</name>
</gene>
<feature type="domain" description="Carbohydrate kinase FGGY C-terminal" evidence="7">
    <location>
        <begin position="237"/>
        <end position="429"/>
    </location>
</feature>
<dbReference type="STRING" id="1121881.SAMN02745225_01026"/>
<dbReference type="GO" id="GO:0006071">
    <property type="term" value="P:glycerol metabolic process"/>
    <property type="evidence" value="ECO:0007669"/>
    <property type="project" value="TreeGrafter"/>
</dbReference>
<feature type="domain" description="Carbohydrate kinase FGGY N-terminal" evidence="6">
    <location>
        <begin position="3"/>
        <end position="227"/>
    </location>
</feature>
<dbReference type="InterPro" id="IPR000577">
    <property type="entry name" value="Carb_kinase_FGGY"/>
</dbReference>
<dbReference type="PANTHER" id="PTHR10196:SF69">
    <property type="entry name" value="GLYCEROL KINASE"/>
    <property type="match status" value="1"/>
</dbReference>
<dbReference type="EMBL" id="FQUL01000011">
    <property type="protein sequence ID" value="SHE57752.1"/>
    <property type="molecule type" value="Genomic_DNA"/>
</dbReference>
<evidence type="ECO:0000313" key="8">
    <source>
        <dbReference type="EMBL" id="SHE57752.1"/>
    </source>
</evidence>
<evidence type="ECO:0000313" key="9">
    <source>
        <dbReference type="Proteomes" id="UP000184295"/>
    </source>
</evidence>
<dbReference type="RefSeq" id="WP_072789532.1">
    <property type="nucleotide sequence ID" value="NZ_FQUL01000011.1"/>
</dbReference>
<keyword evidence="4 8" id="KW-0418">Kinase</keyword>
<dbReference type="Pfam" id="PF02782">
    <property type="entry name" value="FGGY_C"/>
    <property type="match status" value="1"/>
</dbReference>
<evidence type="ECO:0000256" key="2">
    <source>
        <dbReference type="ARBA" id="ARBA00022679"/>
    </source>
</evidence>
<evidence type="ECO:0000256" key="3">
    <source>
        <dbReference type="ARBA" id="ARBA00022741"/>
    </source>
</evidence>
<evidence type="ECO:0000256" key="5">
    <source>
        <dbReference type="ARBA" id="ARBA00022840"/>
    </source>
</evidence>
<evidence type="ECO:0000259" key="7">
    <source>
        <dbReference type="Pfam" id="PF02782"/>
    </source>
</evidence>
<dbReference type="GO" id="GO:0004370">
    <property type="term" value="F:glycerol kinase activity"/>
    <property type="evidence" value="ECO:0007669"/>
    <property type="project" value="TreeGrafter"/>
</dbReference>
<dbReference type="GO" id="GO:0005524">
    <property type="term" value="F:ATP binding"/>
    <property type="evidence" value="ECO:0007669"/>
    <property type="project" value="UniProtKB-KW"/>
</dbReference>
<dbReference type="Proteomes" id="UP000184295">
    <property type="component" value="Unassembled WGS sequence"/>
</dbReference>
<evidence type="ECO:0000256" key="1">
    <source>
        <dbReference type="ARBA" id="ARBA00009156"/>
    </source>
</evidence>
<dbReference type="Pfam" id="PF00370">
    <property type="entry name" value="FGGY_N"/>
    <property type="match status" value="1"/>
</dbReference>
<evidence type="ECO:0000259" key="6">
    <source>
        <dbReference type="Pfam" id="PF00370"/>
    </source>
</evidence>
<dbReference type="OrthoDB" id="9805576at2"/>
<keyword evidence="5" id="KW-0067">ATP-binding</keyword>
<dbReference type="SUPFAM" id="SSF53067">
    <property type="entry name" value="Actin-like ATPase domain"/>
    <property type="match status" value="2"/>
</dbReference>
<comment type="similarity">
    <text evidence="1">Belongs to the FGGY kinase family.</text>
</comment>
<sequence>MSVVVLDVGSSSVRASTLARTGEIETVASKAFPVHKEGVTVVEYDANSIAATSLEVIEAALAHSKEPAEALAITTQRATSVIWDASERRALAPAISWQDLRTATQCLALGAQGVPIAPNESATKYSHLLSKIDKGDRRYLRLGTLDSWIANYLGVGHITDITNAAMSGLTLSDLSNYDEKRLAALGIERELLPEITPSVGELGVTRHLSENLPLLCLIGDQQASLFGQGCYRSGQAKATLGTGVMVDLNLGVTPPSFERRGAWGSYRIPTIKEKEQIGWGAEGVLLSGGSAIQWFCSTFLKNSPPSAINDLARSASPNHGCIFVPALGGLATPEWDFGARGTFFGVKRVTGVAELADAVLQGVAHSVADIVKAVQNDTSIEITSLMVDGKMAQSDLLLRYTSAFSEVEVRRSKQLEATSLGAGTLAQHATEGVFDKPTSYPRKDLVGETFIPTSVVTASADIDELRAQWARAKELSKQQIPALSAIRFS</sequence>
<keyword evidence="3" id="KW-0547">Nucleotide-binding</keyword>
<dbReference type="PIRSF" id="PIRSF000538">
    <property type="entry name" value="GlpK"/>
    <property type="match status" value="1"/>
</dbReference>
<name>A0A1M4ULT7_9ACTN</name>
<dbReference type="AlphaFoldDB" id="A0A1M4ULT7"/>
<dbReference type="PANTHER" id="PTHR10196">
    <property type="entry name" value="SUGAR KINASE"/>
    <property type="match status" value="1"/>
</dbReference>
<protein>
    <submittedName>
        <fullName evidence="8">Glycerol kinase</fullName>
    </submittedName>
</protein>
<evidence type="ECO:0000256" key="4">
    <source>
        <dbReference type="ARBA" id="ARBA00022777"/>
    </source>
</evidence>
<keyword evidence="2" id="KW-0808">Transferase</keyword>
<dbReference type="InterPro" id="IPR018485">
    <property type="entry name" value="FGGY_C"/>
</dbReference>
<dbReference type="InterPro" id="IPR018484">
    <property type="entry name" value="FGGY_N"/>
</dbReference>
<proteinExistence type="inferred from homology"/>
<accession>A0A1M4ULT7</accession>
<keyword evidence="9" id="KW-1185">Reference proteome</keyword>
<dbReference type="GO" id="GO:0005829">
    <property type="term" value="C:cytosol"/>
    <property type="evidence" value="ECO:0007669"/>
    <property type="project" value="TreeGrafter"/>
</dbReference>
<dbReference type="InterPro" id="IPR043129">
    <property type="entry name" value="ATPase_NBD"/>
</dbReference>
<dbReference type="Gene3D" id="3.30.420.40">
    <property type="match status" value="2"/>
</dbReference>